<feature type="chain" id="PRO_5008381250" description="Secreted ookinete protein" evidence="1">
    <location>
        <begin position="25"/>
        <end position="188"/>
    </location>
</feature>
<accession>A0A1A8X246</accession>
<feature type="signal peptide" evidence="1">
    <location>
        <begin position="1"/>
        <end position="24"/>
    </location>
</feature>
<evidence type="ECO:0000313" key="3">
    <source>
        <dbReference type="Proteomes" id="UP000078597"/>
    </source>
</evidence>
<organism evidence="2 3">
    <name type="scientific">Plasmodium malariae</name>
    <dbReference type="NCBI Taxonomy" id="5858"/>
    <lineage>
        <taxon>Eukaryota</taxon>
        <taxon>Sar</taxon>
        <taxon>Alveolata</taxon>
        <taxon>Apicomplexa</taxon>
        <taxon>Aconoidasida</taxon>
        <taxon>Haemosporida</taxon>
        <taxon>Plasmodiidae</taxon>
        <taxon>Plasmodium</taxon>
        <taxon>Plasmodium (Plasmodium)</taxon>
    </lineage>
</organism>
<evidence type="ECO:0000313" key="2">
    <source>
        <dbReference type="EMBL" id="SBS99315.1"/>
    </source>
</evidence>
<evidence type="ECO:0008006" key="4">
    <source>
        <dbReference type="Google" id="ProtNLM"/>
    </source>
</evidence>
<dbReference type="VEuPathDB" id="PlasmoDB:PmUG01_07031800"/>
<keyword evidence="1" id="KW-0732">Signal</keyword>
<protein>
    <recommendedName>
        <fullName evidence="4">Secreted ookinete protein</fullName>
    </recommendedName>
</protein>
<dbReference type="Proteomes" id="UP000078597">
    <property type="component" value="Unassembled WGS sequence"/>
</dbReference>
<evidence type="ECO:0000256" key="1">
    <source>
        <dbReference type="SAM" id="SignalP"/>
    </source>
</evidence>
<gene>
    <name evidence="2" type="ORF">PMALA_069170</name>
</gene>
<name>A0A1A8X246_PLAMA</name>
<dbReference type="AlphaFoldDB" id="A0A1A8X246"/>
<sequence length="188" mass="22214">MTALYLLFSFFLLGSLNENKYLNAKVIHRPINVYYKDYSAHLPNEQRDKLMKILLNNEYNEEKDEVENIIDIKKIYEKEKDLENLLSKQTNLSKIIKEELRGYLKKNRKMSVKYDHEEKNDNSGIEQNSKKGGHVFDVNTHIDVSMDSMREPLVVIKIPSLNFYDLIEVRIQHDVGNLISVNNEELFY</sequence>
<proteinExistence type="predicted"/>
<reference evidence="3" key="1">
    <citation type="submission" date="2016-05" db="EMBL/GenBank/DDBJ databases">
        <authorList>
            <person name="Naeem Raeece"/>
        </authorList>
    </citation>
    <scope>NUCLEOTIDE SEQUENCE [LARGE SCALE GENOMIC DNA]</scope>
</reference>
<dbReference type="EMBL" id="FLQW01005676">
    <property type="protein sequence ID" value="SBS99315.1"/>
    <property type="molecule type" value="Genomic_DNA"/>
</dbReference>